<accession>I3TAI2</accession>
<feature type="chain" id="PRO_5003680052" description="Legume lectin domain-containing protein" evidence="1">
    <location>
        <begin position="26"/>
        <end position="82"/>
    </location>
</feature>
<reference evidence="2" key="1">
    <citation type="submission" date="2012-05" db="EMBL/GenBank/DDBJ databases">
        <authorList>
            <person name="Krishnakumar V."/>
            <person name="Cheung F."/>
            <person name="Xiao Y."/>
            <person name="Chan A."/>
            <person name="Moskal W.A."/>
            <person name="Town C.D."/>
        </authorList>
    </citation>
    <scope>NUCLEOTIDE SEQUENCE</scope>
</reference>
<proteinExistence type="evidence at transcript level"/>
<name>I3TAI2_LOTJA</name>
<evidence type="ECO:0000256" key="1">
    <source>
        <dbReference type="SAM" id="SignalP"/>
    </source>
</evidence>
<keyword evidence="1" id="KW-0732">Signal</keyword>
<feature type="signal peptide" evidence="1">
    <location>
        <begin position="1"/>
        <end position="25"/>
    </location>
</feature>
<sequence>MKVFKSPKFSLVFLVLFINFSLVFFTPSNEDHVIHIHSTSFALSGIKDNHVSVISPQEKLSAKDSYNNTKQTWIKVLILHNL</sequence>
<organism evidence="2">
    <name type="scientific">Lotus japonicus</name>
    <name type="common">Lotus corniculatus var. japonicus</name>
    <dbReference type="NCBI Taxonomy" id="34305"/>
    <lineage>
        <taxon>Eukaryota</taxon>
        <taxon>Viridiplantae</taxon>
        <taxon>Streptophyta</taxon>
        <taxon>Embryophyta</taxon>
        <taxon>Tracheophyta</taxon>
        <taxon>Spermatophyta</taxon>
        <taxon>Magnoliopsida</taxon>
        <taxon>eudicotyledons</taxon>
        <taxon>Gunneridae</taxon>
        <taxon>Pentapetalae</taxon>
        <taxon>rosids</taxon>
        <taxon>fabids</taxon>
        <taxon>Fabales</taxon>
        <taxon>Fabaceae</taxon>
        <taxon>Papilionoideae</taxon>
        <taxon>50 kb inversion clade</taxon>
        <taxon>NPAAA clade</taxon>
        <taxon>Hologalegina</taxon>
        <taxon>robinioid clade</taxon>
        <taxon>Loteae</taxon>
        <taxon>Lotus</taxon>
    </lineage>
</organism>
<evidence type="ECO:0008006" key="3">
    <source>
        <dbReference type="Google" id="ProtNLM"/>
    </source>
</evidence>
<dbReference type="EMBL" id="BT149730">
    <property type="protein sequence ID" value="AFK49524.1"/>
    <property type="molecule type" value="mRNA"/>
</dbReference>
<evidence type="ECO:0000313" key="2">
    <source>
        <dbReference type="EMBL" id="AFK49524.1"/>
    </source>
</evidence>
<dbReference type="AlphaFoldDB" id="I3TAI2"/>
<protein>
    <recommendedName>
        <fullName evidence="3">Legume lectin domain-containing protein</fullName>
    </recommendedName>
</protein>